<feature type="compositionally biased region" description="Acidic residues" evidence="1">
    <location>
        <begin position="63"/>
        <end position="89"/>
    </location>
</feature>
<dbReference type="AlphaFoldDB" id="A0A433DI27"/>
<gene>
    <name evidence="2" type="ORF">BC936DRAFT_138737</name>
</gene>
<feature type="compositionally biased region" description="Basic and acidic residues" evidence="1">
    <location>
        <begin position="111"/>
        <end position="120"/>
    </location>
</feature>
<organism evidence="2 3">
    <name type="scientific">Jimgerdemannia flammicorona</name>
    <dbReference type="NCBI Taxonomy" id="994334"/>
    <lineage>
        <taxon>Eukaryota</taxon>
        <taxon>Fungi</taxon>
        <taxon>Fungi incertae sedis</taxon>
        <taxon>Mucoromycota</taxon>
        <taxon>Mucoromycotina</taxon>
        <taxon>Endogonomycetes</taxon>
        <taxon>Endogonales</taxon>
        <taxon>Endogonaceae</taxon>
        <taxon>Jimgerdemannia</taxon>
    </lineage>
</organism>
<evidence type="ECO:0000256" key="1">
    <source>
        <dbReference type="SAM" id="MobiDB-lite"/>
    </source>
</evidence>
<name>A0A433DI27_9FUNG</name>
<accession>A0A433DI27</accession>
<dbReference type="Proteomes" id="UP000268093">
    <property type="component" value="Unassembled WGS sequence"/>
</dbReference>
<evidence type="ECO:0000313" key="3">
    <source>
        <dbReference type="Proteomes" id="UP000268093"/>
    </source>
</evidence>
<protein>
    <submittedName>
        <fullName evidence="2">Uncharacterized protein</fullName>
    </submittedName>
</protein>
<comment type="caution">
    <text evidence="2">The sequence shown here is derived from an EMBL/GenBank/DDBJ whole genome shotgun (WGS) entry which is preliminary data.</text>
</comment>
<sequence length="120" mass="13858">RNAVLETANPDVDTKKAHSSDWPPHGIFFCKRKNRFSDFEVSLQSSPPMPMSDEYPQNNYYPQDDDYYTQNDDNGDDDGDKELQNDENYDPQTQSDDKPQKLLSFGLDPDCGEKVRNMDL</sequence>
<keyword evidence="3" id="KW-1185">Reference proteome</keyword>
<proteinExistence type="predicted"/>
<reference evidence="2 3" key="1">
    <citation type="journal article" date="2018" name="New Phytol.">
        <title>Phylogenomics of Endogonaceae and evolution of mycorrhizas within Mucoromycota.</title>
        <authorList>
            <person name="Chang Y."/>
            <person name="Desiro A."/>
            <person name="Na H."/>
            <person name="Sandor L."/>
            <person name="Lipzen A."/>
            <person name="Clum A."/>
            <person name="Barry K."/>
            <person name="Grigoriev I.V."/>
            <person name="Martin F.M."/>
            <person name="Stajich J.E."/>
            <person name="Smith M.E."/>
            <person name="Bonito G."/>
            <person name="Spatafora J.W."/>
        </authorList>
    </citation>
    <scope>NUCLEOTIDE SEQUENCE [LARGE SCALE GENOMIC DNA]</scope>
    <source>
        <strain evidence="2 3">GMNB39</strain>
    </source>
</reference>
<feature type="region of interest" description="Disordered" evidence="1">
    <location>
        <begin position="41"/>
        <end position="120"/>
    </location>
</feature>
<evidence type="ECO:0000313" key="2">
    <source>
        <dbReference type="EMBL" id="RUP50522.1"/>
    </source>
</evidence>
<dbReference type="EMBL" id="RBNI01001366">
    <property type="protein sequence ID" value="RUP50522.1"/>
    <property type="molecule type" value="Genomic_DNA"/>
</dbReference>
<feature type="non-terminal residue" evidence="2">
    <location>
        <position position="1"/>
    </location>
</feature>
<feature type="region of interest" description="Disordered" evidence="1">
    <location>
        <begin position="1"/>
        <end position="22"/>
    </location>
</feature>